<dbReference type="InterPro" id="IPR046357">
    <property type="entry name" value="PPIase_dom_sf"/>
</dbReference>
<feature type="domain" description="PPIase FKBP-type" evidence="9">
    <location>
        <begin position="101"/>
        <end position="187"/>
    </location>
</feature>
<dbReference type="RefSeq" id="XP_028886506.1">
    <property type="nucleotide sequence ID" value="XM_029021960.1"/>
</dbReference>
<reference evidence="10 11" key="1">
    <citation type="submission" date="2017-03" db="EMBL/GenBank/DDBJ databases">
        <title>An alternative strategy for trypanosome survival in the mammalian bloodstream revealed through genome and transcriptome analysis of the ubiquitous bovine parasite Trypanosoma (Megatrypanum) theileri.</title>
        <authorList>
            <person name="Kelly S."/>
            <person name="Ivens A."/>
            <person name="Mott A."/>
            <person name="O'Neill E."/>
            <person name="Emms D."/>
            <person name="Macleod O."/>
            <person name="Voorheis P."/>
            <person name="Matthews J."/>
            <person name="Matthews K."/>
            <person name="Carrington M."/>
        </authorList>
    </citation>
    <scope>NUCLEOTIDE SEQUENCE [LARGE SCALE GENOMIC DNA]</scope>
    <source>
        <strain evidence="10">Edinburgh</strain>
    </source>
</reference>
<evidence type="ECO:0000313" key="10">
    <source>
        <dbReference type="EMBL" id="ORC92440.1"/>
    </source>
</evidence>
<dbReference type="STRING" id="67003.A0A1X0P7N1"/>
<comment type="caution">
    <text evidence="10">The sequence shown here is derived from an EMBL/GenBank/DDBJ whole genome shotgun (WGS) entry which is preliminary data.</text>
</comment>
<feature type="chain" id="PRO_5013140312" description="peptidylprolyl isomerase" evidence="8">
    <location>
        <begin position="37"/>
        <end position="212"/>
    </location>
</feature>
<evidence type="ECO:0000256" key="5">
    <source>
        <dbReference type="ARBA" id="ARBA00023110"/>
    </source>
</evidence>
<keyword evidence="4 8" id="KW-0732">Signal</keyword>
<dbReference type="PANTHER" id="PTHR43811:SF19">
    <property type="entry name" value="39 KDA FK506-BINDING NUCLEAR PROTEIN"/>
    <property type="match status" value="1"/>
</dbReference>
<evidence type="ECO:0000259" key="9">
    <source>
        <dbReference type="PROSITE" id="PS50059"/>
    </source>
</evidence>
<dbReference type="GO" id="GO:0003755">
    <property type="term" value="F:peptidyl-prolyl cis-trans isomerase activity"/>
    <property type="evidence" value="ECO:0007669"/>
    <property type="project" value="UniProtKB-KW"/>
</dbReference>
<dbReference type="EMBL" id="NBCO01000003">
    <property type="protein sequence ID" value="ORC92440.1"/>
    <property type="molecule type" value="Genomic_DNA"/>
</dbReference>
<evidence type="ECO:0000256" key="2">
    <source>
        <dbReference type="ARBA" id="ARBA00006577"/>
    </source>
</evidence>
<keyword evidence="11" id="KW-1185">Reference proteome</keyword>
<keyword evidence="6 7" id="KW-0413">Isomerase</keyword>
<evidence type="ECO:0000256" key="7">
    <source>
        <dbReference type="PROSITE-ProRule" id="PRU00277"/>
    </source>
</evidence>
<dbReference type="OrthoDB" id="1902587at2759"/>
<evidence type="ECO:0000256" key="8">
    <source>
        <dbReference type="SAM" id="SignalP"/>
    </source>
</evidence>
<dbReference type="SUPFAM" id="SSF54534">
    <property type="entry name" value="FKBP-like"/>
    <property type="match status" value="1"/>
</dbReference>
<accession>A0A1X0P7N1</accession>
<comment type="similarity">
    <text evidence="2">Belongs to the FKBP-type PPIase family.</text>
</comment>
<gene>
    <name evidence="10" type="ORF">TM35_000031930</name>
</gene>
<dbReference type="PROSITE" id="PS50059">
    <property type="entry name" value="FKBP_PPIASE"/>
    <property type="match status" value="1"/>
</dbReference>
<protein>
    <recommendedName>
        <fullName evidence="3 7">peptidylprolyl isomerase</fullName>
        <ecNumber evidence="3 7">5.2.1.8</ecNumber>
    </recommendedName>
</protein>
<dbReference type="VEuPathDB" id="TriTrypDB:TM35_000031930"/>
<name>A0A1X0P7N1_9TRYP</name>
<dbReference type="GeneID" id="39981740"/>
<dbReference type="InterPro" id="IPR001179">
    <property type="entry name" value="PPIase_FKBP_dom"/>
</dbReference>
<dbReference type="Gene3D" id="3.10.50.40">
    <property type="match status" value="1"/>
</dbReference>
<feature type="signal peptide" evidence="8">
    <location>
        <begin position="1"/>
        <end position="36"/>
    </location>
</feature>
<dbReference type="AlphaFoldDB" id="A0A1X0P7N1"/>
<keyword evidence="5 7" id="KW-0697">Rotamase</keyword>
<evidence type="ECO:0000256" key="6">
    <source>
        <dbReference type="ARBA" id="ARBA00023235"/>
    </source>
</evidence>
<evidence type="ECO:0000256" key="3">
    <source>
        <dbReference type="ARBA" id="ARBA00013194"/>
    </source>
</evidence>
<dbReference type="PANTHER" id="PTHR43811">
    <property type="entry name" value="FKBP-TYPE PEPTIDYL-PROLYL CIS-TRANS ISOMERASE FKPA"/>
    <property type="match status" value="1"/>
</dbReference>
<comment type="catalytic activity">
    <reaction evidence="1 7">
        <text>[protein]-peptidylproline (omega=180) = [protein]-peptidylproline (omega=0)</text>
        <dbReference type="Rhea" id="RHEA:16237"/>
        <dbReference type="Rhea" id="RHEA-COMP:10747"/>
        <dbReference type="Rhea" id="RHEA-COMP:10748"/>
        <dbReference type="ChEBI" id="CHEBI:83833"/>
        <dbReference type="ChEBI" id="CHEBI:83834"/>
        <dbReference type="EC" id="5.2.1.8"/>
    </reaction>
</comment>
<dbReference type="Pfam" id="PF00254">
    <property type="entry name" value="FKBP_C"/>
    <property type="match status" value="1"/>
</dbReference>
<dbReference type="Proteomes" id="UP000192257">
    <property type="component" value="Unassembled WGS sequence"/>
</dbReference>
<evidence type="ECO:0000256" key="1">
    <source>
        <dbReference type="ARBA" id="ARBA00000971"/>
    </source>
</evidence>
<evidence type="ECO:0000313" key="11">
    <source>
        <dbReference type="Proteomes" id="UP000192257"/>
    </source>
</evidence>
<proteinExistence type="inferred from homology"/>
<evidence type="ECO:0000256" key="4">
    <source>
        <dbReference type="ARBA" id="ARBA00022729"/>
    </source>
</evidence>
<dbReference type="FunFam" id="3.10.50.40:FF:000045">
    <property type="entry name" value="Peptidyl-prolyl cis-trans isomerase"/>
    <property type="match status" value="1"/>
</dbReference>
<sequence length="212" mass="23453">MYTQQVQTRFPSCRFPNLPFLLLFFFSLLTLLSVSTRIPGAAAGAPSPPPTAEERIDNYRRRVGRAFMQEQSRKANTITLPSGLVVERLTVGTGTRAPAINDNCEVHYTGTLRDGSVFDSSRDRGTPSNFRPSDVIKGWTEALMLMREGDRWRIYVPHELGYGARGAGRKIPPYTPLVFDMELLKIEGGGTGRTVAEIDAVLQAATEDKGDM</sequence>
<dbReference type="EC" id="5.2.1.8" evidence="3 7"/>
<organism evidence="10 11">
    <name type="scientific">Trypanosoma theileri</name>
    <dbReference type="NCBI Taxonomy" id="67003"/>
    <lineage>
        <taxon>Eukaryota</taxon>
        <taxon>Discoba</taxon>
        <taxon>Euglenozoa</taxon>
        <taxon>Kinetoplastea</taxon>
        <taxon>Metakinetoplastina</taxon>
        <taxon>Trypanosomatida</taxon>
        <taxon>Trypanosomatidae</taxon>
        <taxon>Trypanosoma</taxon>
    </lineage>
</organism>